<dbReference type="PANTHER" id="PTHR43439">
    <property type="entry name" value="PHENYLACETATE-COENZYME A LIGASE"/>
    <property type="match status" value="1"/>
</dbReference>
<dbReference type="InterPro" id="IPR000873">
    <property type="entry name" value="AMP-dep_synth/lig_dom"/>
</dbReference>
<protein>
    <recommendedName>
        <fullName evidence="3">Polyketide synthase-like phosphopantetheine-binding domain-containing protein</fullName>
    </recommendedName>
</protein>
<dbReference type="InterPro" id="IPR036736">
    <property type="entry name" value="ACP-like_sf"/>
</dbReference>
<dbReference type="SMART" id="SM00823">
    <property type="entry name" value="PKS_PP"/>
    <property type="match status" value="1"/>
</dbReference>
<name>A0AAW0C4I8_9AGAR</name>
<dbReference type="AlphaFoldDB" id="A0AAW0C4I8"/>
<dbReference type="InterPro" id="IPR020806">
    <property type="entry name" value="PKS_PP-bd"/>
</dbReference>
<comment type="caution">
    <text evidence="4">The sequence shown here is derived from an EMBL/GenBank/DDBJ whole genome shotgun (WGS) entry which is preliminary data.</text>
</comment>
<dbReference type="Pfam" id="PF07993">
    <property type="entry name" value="NAD_binding_4"/>
    <property type="match status" value="1"/>
</dbReference>
<reference evidence="4 5" key="1">
    <citation type="submission" date="2024-01" db="EMBL/GenBank/DDBJ databases">
        <title>A draft genome for a cacao thread blight-causing isolate of Paramarasmius palmivorus.</title>
        <authorList>
            <person name="Baruah I.K."/>
            <person name="Bukari Y."/>
            <person name="Amoako-Attah I."/>
            <person name="Meinhardt L.W."/>
            <person name="Bailey B.A."/>
            <person name="Cohen S.P."/>
        </authorList>
    </citation>
    <scope>NUCLEOTIDE SEQUENCE [LARGE SCALE GENOMIC DNA]</scope>
    <source>
        <strain evidence="4 5">GH-12</strain>
    </source>
</reference>
<evidence type="ECO:0000259" key="3">
    <source>
        <dbReference type="SMART" id="SM00823"/>
    </source>
</evidence>
<dbReference type="SUPFAM" id="SSF51735">
    <property type="entry name" value="NAD(P)-binding Rossmann-fold domains"/>
    <property type="match status" value="1"/>
</dbReference>
<keyword evidence="5" id="KW-1185">Reference proteome</keyword>
<dbReference type="Gene3D" id="3.40.50.720">
    <property type="entry name" value="NAD(P)-binding Rossmann-like Domain"/>
    <property type="match status" value="1"/>
</dbReference>
<keyword evidence="2" id="KW-0597">Phosphoprotein</keyword>
<dbReference type="InterPro" id="IPR009081">
    <property type="entry name" value="PP-bd_ACP"/>
</dbReference>
<dbReference type="InterPro" id="IPR013120">
    <property type="entry name" value="FAR_NAD-bd"/>
</dbReference>
<gene>
    <name evidence="4" type="ORF">VNI00_012249</name>
</gene>
<dbReference type="InterPro" id="IPR036291">
    <property type="entry name" value="NAD(P)-bd_dom_sf"/>
</dbReference>
<dbReference type="Gene3D" id="3.40.50.12780">
    <property type="entry name" value="N-terminal domain of ligase-like"/>
    <property type="match status" value="1"/>
</dbReference>
<sequence length="1148" mass="126566">MTVHPDLETHYQFPDLIRFHLEHNPSKALYAYPSHSTLKGPDTTLEKPLPESYDEISYLEFCRAVHRAADLVRPSPSSDGRDREVVALLAHSDTLVYDTAIIGLMTANLTPLLISPRNSPAAILNLLQKTGCHRILVTKGTMKELLASVDEFVSSEAPDFSLVIDEIPSLKALYPHLAKETEEHPFKLYPELPKPSFEDTALYIHSSGSTGFPKPIPITHRGIWGYANLPPGRELLAHTRPARLGGLAIPAFHALAFILQLIYPLFCGFTSTLFTPTVWDPENDMPIMPTPENTLDAMERTGTTATMIFPTFLQIWSKEAESVKRLSRYDYVVLTGGPLDKESGDMLIANSVRLRTIYGGTEFGQINHLRPRPGDEDDWMWMEFNTSRVGVRWSGAGQGRGEIVLLHSETHIPAVSNLPDDLSMKFEASDVEDEDVKGWDAGNVVVRRERTSGALKGYSTSDVWERHPTKPHLYRLVGRVDDVLIHSSGEKTVPGPLEKIILGSPYVKGVVIFGHGRAQPGVLVEPFEHDRALGEFRNLIWQTVDAANAIAPAFSRIYKEMIVTTSPDRPLPRTPKDTLIRKQALKVYEQDINELYETIESNANGPSGATIEPPSSWSISALAEWIITQAQDITSKSEPSLTSETDLFDRGFDSLSATILRLRLVSALRGASGGEKAIAKINQNTIYTYRTVSALAEFIIGSLHGGDEGDSEEKTVQEHVKRIEDMVAKYSVKPTSSPSKSTKRSDSGKHAVLITGTTGSLGSQLLSDLLNDSRVAAVYALNRKTPGDIIARQKARFDDKGLDSSVIEEALAPNKSVVNGNKHLRLEERPRLVFLQGTSPDDVDEDTKSILRSEITVVIHNAWKLDFNLPLEGFDTSIAEVGKLVSFVQSTGAKMLFTSSISTAHRWAKEGGIGTFPEECQEDARYAVGGGYGEAKYVCERILKNAGIDATSFRIGQITGSAKSPAWSLTDWLPIIIKSGIEMRMMPEAAGVVSWISGSVVSKTILDVGFGDTSAFAVNVVHPRPTKWSTVMKQIVESLVEQGRVKPGQVEIVPWSEWMRELERIAGKAGDVKAFENIPAIKLISFYRGMVDADIAHRQENGYGGEAVDLTPLSIDNAKKLSKSFDKAPALKRNDIDAWVKWWISAGM</sequence>
<evidence type="ECO:0000256" key="2">
    <source>
        <dbReference type="ARBA" id="ARBA00022553"/>
    </source>
</evidence>
<organism evidence="4 5">
    <name type="scientific">Paramarasmius palmivorus</name>
    <dbReference type="NCBI Taxonomy" id="297713"/>
    <lineage>
        <taxon>Eukaryota</taxon>
        <taxon>Fungi</taxon>
        <taxon>Dikarya</taxon>
        <taxon>Basidiomycota</taxon>
        <taxon>Agaricomycotina</taxon>
        <taxon>Agaricomycetes</taxon>
        <taxon>Agaricomycetidae</taxon>
        <taxon>Agaricales</taxon>
        <taxon>Marasmiineae</taxon>
        <taxon>Marasmiaceae</taxon>
        <taxon>Paramarasmius</taxon>
    </lineage>
</organism>
<dbReference type="InterPro" id="IPR051414">
    <property type="entry name" value="Adenylate-forming_Reductase"/>
</dbReference>
<feature type="domain" description="Polyketide synthase-like phosphopantetheine-binding" evidence="3">
    <location>
        <begin position="623"/>
        <end position="703"/>
    </location>
</feature>
<dbReference type="GO" id="GO:0031177">
    <property type="term" value="F:phosphopantetheine binding"/>
    <property type="evidence" value="ECO:0007669"/>
    <property type="project" value="InterPro"/>
</dbReference>
<proteinExistence type="predicted"/>
<dbReference type="Pfam" id="PF00550">
    <property type="entry name" value="PP-binding"/>
    <property type="match status" value="1"/>
</dbReference>
<dbReference type="Pfam" id="PF23562">
    <property type="entry name" value="AMP-binding_C_3"/>
    <property type="match status" value="1"/>
</dbReference>
<dbReference type="Proteomes" id="UP001383192">
    <property type="component" value="Unassembled WGS sequence"/>
</dbReference>
<evidence type="ECO:0000256" key="1">
    <source>
        <dbReference type="ARBA" id="ARBA00022450"/>
    </source>
</evidence>
<keyword evidence="1" id="KW-0596">Phosphopantetheine</keyword>
<dbReference type="PROSITE" id="PS00455">
    <property type="entry name" value="AMP_BINDING"/>
    <property type="match status" value="1"/>
</dbReference>
<evidence type="ECO:0000313" key="5">
    <source>
        <dbReference type="Proteomes" id="UP001383192"/>
    </source>
</evidence>
<dbReference type="SUPFAM" id="SSF56801">
    <property type="entry name" value="Acetyl-CoA synthetase-like"/>
    <property type="match status" value="1"/>
</dbReference>
<dbReference type="InterPro" id="IPR020845">
    <property type="entry name" value="AMP-binding_CS"/>
</dbReference>
<accession>A0AAW0C4I8</accession>
<dbReference type="Pfam" id="PF00501">
    <property type="entry name" value="AMP-binding"/>
    <property type="match status" value="1"/>
</dbReference>
<dbReference type="InterPro" id="IPR042099">
    <property type="entry name" value="ANL_N_sf"/>
</dbReference>
<dbReference type="PANTHER" id="PTHR43439:SF2">
    <property type="entry name" value="ENZYME, PUTATIVE (JCVI)-RELATED"/>
    <property type="match status" value="1"/>
</dbReference>
<dbReference type="SUPFAM" id="SSF47336">
    <property type="entry name" value="ACP-like"/>
    <property type="match status" value="1"/>
</dbReference>
<evidence type="ECO:0000313" key="4">
    <source>
        <dbReference type="EMBL" id="KAK7034610.1"/>
    </source>
</evidence>
<dbReference type="EMBL" id="JAYKXP010000056">
    <property type="protein sequence ID" value="KAK7034610.1"/>
    <property type="molecule type" value="Genomic_DNA"/>
</dbReference>